<evidence type="ECO:0008006" key="2">
    <source>
        <dbReference type="Google" id="ProtNLM"/>
    </source>
</evidence>
<name>A0A7S1PYE6_ALECA</name>
<protein>
    <recommendedName>
        <fullName evidence="2">Lipoxygenase domain-containing protein</fullName>
    </recommendedName>
</protein>
<reference evidence="1" key="1">
    <citation type="submission" date="2021-01" db="EMBL/GenBank/DDBJ databases">
        <authorList>
            <person name="Corre E."/>
            <person name="Pelletier E."/>
            <person name="Niang G."/>
            <person name="Scheremetjew M."/>
            <person name="Finn R."/>
            <person name="Kale V."/>
            <person name="Holt S."/>
            <person name="Cochrane G."/>
            <person name="Meng A."/>
            <person name="Brown T."/>
            <person name="Cohen L."/>
        </authorList>
    </citation>
    <scope>NUCLEOTIDE SEQUENCE</scope>
    <source>
        <strain evidence="1">OF101</strain>
    </source>
</reference>
<evidence type="ECO:0000313" key="1">
    <source>
        <dbReference type="EMBL" id="CAD9106186.1"/>
    </source>
</evidence>
<dbReference type="InterPro" id="IPR036226">
    <property type="entry name" value="LipOase_C_sf"/>
</dbReference>
<dbReference type="AlphaFoldDB" id="A0A7S1PYE6"/>
<dbReference type="SUPFAM" id="SSF48484">
    <property type="entry name" value="Lipoxigenase"/>
    <property type="match status" value="1"/>
</dbReference>
<dbReference type="Gene3D" id="1.20.245.10">
    <property type="entry name" value="Lipoxygenase-1, Domain 5"/>
    <property type="match status" value="1"/>
</dbReference>
<organism evidence="1">
    <name type="scientific">Alexandrium catenella</name>
    <name type="common">Red tide dinoflagellate</name>
    <name type="synonym">Gonyaulax catenella</name>
    <dbReference type="NCBI Taxonomy" id="2925"/>
    <lineage>
        <taxon>Eukaryota</taxon>
        <taxon>Sar</taxon>
        <taxon>Alveolata</taxon>
        <taxon>Dinophyceae</taxon>
        <taxon>Gonyaulacales</taxon>
        <taxon>Pyrocystaceae</taxon>
        <taxon>Alexandrium</taxon>
    </lineage>
</organism>
<sequence>MCWVQPKECVWSWKFMFKTYSGCEPEGDGRRWCARYKYHIPGRYSHCYQVPCEPKKHEGESLEATERILLQAATECKMGGYSASSKANCICGYGNTPGVSSKTTVQRCSALTGVAQDIAHDGLNHFGCSIVKRGTAKQCRAYLPWYLIPSYHITQTWDSILKWGTENGQVRTDSCYASNSQVCSQDNYATKKAKCSDVDTSVLTADWTGMPANLQGVFWLKKQGDSSALVSFGRTRDGGGMSSGKITEDGKYWIRVGGDRSWSFAKASGGSFVSAGLADLVYEFHFNSATDPTFAQIIPQVRNALSAAVPPWLLSFDMSLSSNPNLQDSVVWQRTSSFVGQSLGGSAHYQITQVIDSEGNRLKAFDEWVAYCEDPDKTGNDSPGYIWLRSIDRPPFVTNSMEEELAKCPSLLGWALPSLVDKAYLLSKDFAGYKIRNLLTSAEYEEAVFDDFTTVAAMSIIGGALKKFGGRYETPAQRMCIPTETRPLAKFRTQENIAPSEEIDSSGHCGPGDAFEFPEGAVCAFLAQASIAVRDDMDSPAANTWALALAGKGDMTKEAYLMSFVEGQVNKDKDPIYPAQAIDYTKNFYRIGTGWEDALETHLTLDMLGTHLVTQVEGAAPSKGGETAALVVKLNYLSGLKLREGFAGWGGDMYFSAEGKPLMVELVAEDGTPKQVWADAPRDEWEYAKWVYRSTMMTSVTLIDHLWFSHLSVSNVLATATRERLQPSHPLRRLLSIATFRTIEVNSGAGHFLLHDNQLLQRASPFADWSAVHDAGEDHIHTYEEYFGAIMDKSKLGALPQRLQDAPFNQDAPELFEVISQFIEDFFGVYPGWCEATTDIIKDVEVQDFAGAMEDWLVHERASRAAKNIEFVKGGAQGAWTCAALKKLLKVQLFTVSGFHQHVGKVADLVRNPELVGSSWAPGEPYSRPRQAMQFFFVSGSTGFTGVKMNSDFEPLFDGVVESSQVKAVLKGFRSKLQSLMGVIDKRNEARDLAYTRMHPDYAEISLFQ</sequence>
<gene>
    <name evidence="1" type="ORF">ACAT0790_LOCUS9954</name>
</gene>
<accession>A0A7S1PYE6</accession>
<proteinExistence type="predicted"/>
<dbReference type="EMBL" id="HBGE01016754">
    <property type="protein sequence ID" value="CAD9106186.1"/>
    <property type="molecule type" value="Transcribed_RNA"/>
</dbReference>